<accession>A0A3G9G7V5</accession>
<name>A0A3G9G7V5_9NEIS</name>
<comment type="subcellular location">
    <subcellularLocation>
        <location evidence="1">Cell inner membrane</location>
        <topology evidence="1">Multi-pass membrane protein</topology>
    </subcellularLocation>
    <subcellularLocation>
        <location evidence="8">Cell membrane</location>
        <topology evidence="8">Multi-pass membrane protein</topology>
    </subcellularLocation>
</comment>
<keyword evidence="6 8" id="KW-1133">Transmembrane helix</keyword>
<keyword evidence="3 8" id="KW-0813">Transport</keyword>
<dbReference type="GO" id="GO:0043190">
    <property type="term" value="C:ATP-binding cassette (ABC) transporter complex"/>
    <property type="evidence" value="ECO:0007669"/>
    <property type="project" value="InterPro"/>
</dbReference>
<dbReference type="PANTHER" id="PTHR30614:SF47">
    <property type="entry name" value="ABC TRANSPORTER PERMEASE"/>
    <property type="match status" value="1"/>
</dbReference>
<keyword evidence="7 8" id="KW-0472">Membrane</keyword>
<organism evidence="10 11">
    <name type="scientific">Aquitalea magnusonii</name>
    <dbReference type="NCBI Taxonomy" id="332411"/>
    <lineage>
        <taxon>Bacteria</taxon>
        <taxon>Pseudomonadati</taxon>
        <taxon>Pseudomonadota</taxon>
        <taxon>Betaproteobacteria</taxon>
        <taxon>Neisseriales</taxon>
        <taxon>Chromobacteriaceae</taxon>
        <taxon>Aquitalea</taxon>
    </lineage>
</organism>
<reference evidence="11" key="1">
    <citation type="journal article" date="2017" name="Biotechnol. Biofuels">
        <title>Evaluation of environmental bacterial communities as a factor affecting the growth of duckweed Lemna minor.</title>
        <authorList>
            <person name="Ishizawa H."/>
            <person name="Kuroda M."/>
            <person name="Morikawa M."/>
            <person name="Ike M."/>
        </authorList>
    </citation>
    <scope>NUCLEOTIDE SEQUENCE [LARGE SCALE GENOMIC DNA]</scope>
    <source>
        <strain evidence="11">H3</strain>
    </source>
</reference>
<evidence type="ECO:0000256" key="7">
    <source>
        <dbReference type="ARBA" id="ARBA00023136"/>
    </source>
</evidence>
<comment type="similarity">
    <text evidence="2">Belongs to the binding-protein-dependent transport system permease family. HisMQ subfamily.</text>
</comment>
<dbReference type="EMBL" id="AP018823">
    <property type="protein sequence ID" value="BBF84120.1"/>
    <property type="molecule type" value="Genomic_DNA"/>
</dbReference>
<feature type="transmembrane region" description="Helical" evidence="8">
    <location>
        <begin position="20"/>
        <end position="48"/>
    </location>
</feature>
<dbReference type="Pfam" id="PF00528">
    <property type="entry name" value="BPD_transp_1"/>
    <property type="match status" value="1"/>
</dbReference>
<dbReference type="OrthoDB" id="6534575at2"/>
<evidence type="ECO:0000256" key="8">
    <source>
        <dbReference type="RuleBase" id="RU363032"/>
    </source>
</evidence>
<dbReference type="Gene3D" id="1.10.3720.10">
    <property type="entry name" value="MetI-like"/>
    <property type="match status" value="1"/>
</dbReference>
<keyword evidence="4" id="KW-1003">Cell membrane</keyword>
<dbReference type="NCBIfam" id="TIGR01726">
    <property type="entry name" value="HEQRo_perm_3TM"/>
    <property type="match status" value="1"/>
</dbReference>
<feature type="transmembrane region" description="Helical" evidence="8">
    <location>
        <begin position="69"/>
        <end position="87"/>
    </location>
</feature>
<evidence type="ECO:0000256" key="6">
    <source>
        <dbReference type="ARBA" id="ARBA00022989"/>
    </source>
</evidence>
<dbReference type="AlphaFoldDB" id="A0A3G9G7V5"/>
<evidence type="ECO:0000313" key="11">
    <source>
        <dbReference type="Proteomes" id="UP000198290"/>
    </source>
</evidence>
<dbReference type="InterPro" id="IPR000515">
    <property type="entry name" value="MetI-like"/>
</dbReference>
<keyword evidence="5 8" id="KW-0812">Transmembrane</keyword>
<feature type="domain" description="ABC transmembrane type-1" evidence="9">
    <location>
        <begin position="24"/>
        <end position="235"/>
    </location>
</feature>
<protein>
    <submittedName>
        <fullName evidence="10">ABC-type amino acid transport system, permease component</fullName>
    </submittedName>
</protein>
<gene>
    <name evidence="10" type="ORF">DLM_0450</name>
</gene>
<dbReference type="GO" id="GO:0022857">
    <property type="term" value="F:transmembrane transporter activity"/>
    <property type="evidence" value="ECO:0007669"/>
    <property type="project" value="InterPro"/>
</dbReference>
<dbReference type="PANTHER" id="PTHR30614">
    <property type="entry name" value="MEMBRANE COMPONENT OF AMINO ACID ABC TRANSPORTER"/>
    <property type="match status" value="1"/>
</dbReference>
<dbReference type="Proteomes" id="UP000198290">
    <property type="component" value="Chromosome"/>
</dbReference>
<evidence type="ECO:0000256" key="3">
    <source>
        <dbReference type="ARBA" id="ARBA00022448"/>
    </source>
</evidence>
<evidence type="ECO:0000259" key="9">
    <source>
        <dbReference type="PROSITE" id="PS50928"/>
    </source>
</evidence>
<evidence type="ECO:0000256" key="2">
    <source>
        <dbReference type="ARBA" id="ARBA00010072"/>
    </source>
</evidence>
<feature type="transmembrane region" description="Helical" evidence="8">
    <location>
        <begin position="211"/>
        <end position="235"/>
    </location>
</feature>
<dbReference type="SUPFAM" id="SSF161098">
    <property type="entry name" value="MetI-like"/>
    <property type="match status" value="1"/>
</dbReference>
<evidence type="ECO:0000256" key="5">
    <source>
        <dbReference type="ARBA" id="ARBA00022692"/>
    </source>
</evidence>
<dbReference type="CDD" id="cd06261">
    <property type="entry name" value="TM_PBP2"/>
    <property type="match status" value="1"/>
</dbReference>
<dbReference type="InterPro" id="IPR043429">
    <property type="entry name" value="ArtM/GltK/GlnP/TcyL/YhdX-like"/>
</dbReference>
<reference evidence="10 11" key="2">
    <citation type="journal article" date="2017" name="Genome Announc.">
        <title>Draft genome sequence of Aquitalea magnusonii strain H3, a plant growth-promoting bacterium of duckweed Lemna minor.</title>
        <authorList>
            <person name="Ishizawa H."/>
            <person name="Kuroda M."/>
            <person name="Ike M."/>
        </authorList>
    </citation>
    <scope>NUCLEOTIDE SEQUENCE [LARGE SCALE GENOMIC DNA]</scope>
    <source>
        <strain evidence="10 11">H3</strain>
    </source>
</reference>
<evidence type="ECO:0000313" key="10">
    <source>
        <dbReference type="EMBL" id="BBF84120.1"/>
    </source>
</evidence>
<dbReference type="GO" id="GO:0006865">
    <property type="term" value="P:amino acid transport"/>
    <property type="evidence" value="ECO:0007669"/>
    <property type="project" value="TreeGrafter"/>
</dbReference>
<dbReference type="KEGG" id="amah:DLM_0450"/>
<dbReference type="InterPro" id="IPR010065">
    <property type="entry name" value="AA_ABC_transptr_permease_3TM"/>
</dbReference>
<proteinExistence type="inferred from homology"/>
<evidence type="ECO:0000256" key="1">
    <source>
        <dbReference type="ARBA" id="ARBA00004429"/>
    </source>
</evidence>
<dbReference type="PROSITE" id="PS50928">
    <property type="entry name" value="ABC_TM1"/>
    <property type="match status" value="1"/>
</dbReference>
<keyword evidence="11" id="KW-1185">Reference proteome</keyword>
<dbReference type="STRING" id="332411.VI06_05155"/>
<dbReference type="RefSeq" id="WP_089084986.1">
    <property type="nucleotide sequence ID" value="NZ_AP018823.1"/>
</dbReference>
<sequence>MTPPSWLGQGWLAPHYLGWLLHGAAMTAALALCICLTATLLGVLLCAAQDSRLRALQWPARLFCSLHRNTPLLVQVLLWYFGAGGLLPDAAMQWLNTPHQWALPLGFSLGWPSFEWLAAWLALSLYSACFISAELAAGLNTVARGQRLAARALGMTEWQIFRYIVLPQALRVIRQPLLGQYTAVIKNTSLTMAIGVAELSYTSRQVESETLLAFQAFAVATALYLLLVIATQLAGSRHAAEGRIR</sequence>
<reference evidence="11" key="3">
    <citation type="journal article" date="2017" name="Plant Physiol. Biochem.">
        <title>Differential oxidative and antioxidative response of duckweed Lemna minor toward plant growth promoting/inhibiting bacteria.</title>
        <authorList>
            <person name="Ishizawa H."/>
            <person name="Kuroda M."/>
            <person name="Morikawa M."/>
            <person name="Ike M."/>
        </authorList>
    </citation>
    <scope>NUCLEOTIDE SEQUENCE [LARGE SCALE GENOMIC DNA]</scope>
    <source>
        <strain evidence="11">H3</strain>
    </source>
</reference>
<feature type="transmembrane region" description="Helical" evidence="8">
    <location>
        <begin position="117"/>
        <end position="137"/>
    </location>
</feature>
<dbReference type="InterPro" id="IPR035906">
    <property type="entry name" value="MetI-like_sf"/>
</dbReference>
<evidence type="ECO:0000256" key="4">
    <source>
        <dbReference type="ARBA" id="ARBA00022475"/>
    </source>
</evidence>